<evidence type="ECO:0008006" key="3">
    <source>
        <dbReference type="Google" id="ProtNLM"/>
    </source>
</evidence>
<dbReference type="EMBL" id="JACJFN010000003">
    <property type="protein sequence ID" value="MBB1520376.1"/>
    <property type="molecule type" value="Genomic_DNA"/>
</dbReference>
<proteinExistence type="predicted"/>
<evidence type="ECO:0000313" key="2">
    <source>
        <dbReference type="Proteomes" id="UP000581189"/>
    </source>
</evidence>
<gene>
    <name evidence="1" type="ORF">H3H45_14080</name>
</gene>
<comment type="caution">
    <text evidence="1">The sequence shown here is derived from an EMBL/GenBank/DDBJ whole genome shotgun (WGS) entry which is preliminary data.</text>
</comment>
<organism evidence="1 2">
    <name type="scientific">Aquipseudomonas guryensis</name>
    <dbReference type="NCBI Taxonomy" id="2759165"/>
    <lineage>
        <taxon>Bacteria</taxon>
        <taxon>Pseudomonadati</taxon>
        <taxon>Pseudomonadota</taxon>
        <taxon>Gammaproteobacteria</taxon>
        <taxon>Pseudomonadales</taxon>
        <taxon>Pseudomonadaceae</taxon>
        <taxon>Aquipseudomonas</taxon>
    </lineage>
</organism>
<dbReference type="RefSeq" id="WP_182834364.1">
    <property type="nucleotide sequence ID" value="NZ_JACJFN010000003.1"/>
</dbReference>
<keyword evidence="2" id="KW-1185">Reference proteome</keyword>
<accession>A0A7W4H495</accession>
<name>A0A7W4H495_9GAMM</name>
<dbReference type="Proteomes" id="UP000581189">
    <property type="component" value="Unassembled WGS sequence"/>
</dbReference>
<dbReference type="AlphaFoldDB" id="A0A7W4H495"/>
<evidence type="ECO:0000313" key="1">
    <source>
        <dbReference type="EMBL" id="MBB1520376.1"/>
    </source>
</evidence>
<protein>
    <recommendedName>
        <fullName evidence="3">Mannitol repressor</fullName>
    </recommendedName>
</protein>
<reference evidence="1 2" key="1">
    <citation type="submission" date="2020-08" db="EMBL/GenBank/DDBJ databases">
        <authorList>
            <person name="Kim C.M."/>
        </authorList>
    </citation>
    <scope>NUCLEOTIDE SEQUENCE [LARGE SCALE GENOMIC DNA]</scope>
    <source>
        <strain evidence="1 2">SR9</strain>
    </source>
</reference>
<sequence length="169" mass="18994">MDTMSKPDHDLAKFLAHMPWDAQDETLIILKGQLLVEDLLREFCQSRVNDPAQLVKAKLNFEQTSCLSRSLLKFPGKDWVWGSAGQLNSLRNSLAHQLEPKNIEKKRSEFVQLVFSETKPSQDLMSAFKSPHGEVAAAVFLLYMSLSAQLNFKPKGLLEYALESSGAQV</sequence>